<evidence type="ECO:0000256" key="4">
    <source>
        <dbReference type="ARBA" id="ARBA00022964"/>
    </source>
</evidence>
<keyword evidence="2 7" id="KW-0479">Metal-binding</keyword>
<dbReference type="InterPro" id="IPR041097">
    <property type="entry name" value="PKHD_C"/>
</dbReference>
<keyword evidence="10" id="KW-1185">Reference proteome</keyword>
<keyword evidence="4 7" id="KW-0223">Dioxygenase</keyword>
<dbReference type="NCBIfam" id="NF003975">
    <property type="entry name" value="PRK05467.1-4"/>
    <property type="match status" value="1"/>
</dbReference>
<gene>
    <name evidence="9" type="ORF">CAL22_19025</name>
</gene>
<evidence type="ECO:0000256" key="7">
    <source>
        <dbReference type="HAMAP-Rule" id="MF_00657"/>
    </source>
</evidence>
<dbReference type="GO" id="GO:0006879">
    <property type="term" value="P:intracellular iron ion homeostasis"/>
    <property type="evidence" value="ECO:0007669"/>
    <property type="project" value="TreeGrafter"/>
</dbReference>
<comment type="cofactor">
    <cofactor evidence="7">
        <name>Fe(2+)</name>
        <dbReference type="ChEBI" id="CHEBI:29033"/>
    </cofactor>
    <text evidence="7">Binds 1 Fe(2+) ion per subunit.</text>
</comment>
<dbReference type="GO" id="GO:0005506">
    <property type="term" value="F:iron ion binding"/>
    <property type="evidence" value="ECO:0007669"/>
    <property type="project" value="UniProtKB-UniRule"/>
</dbReference>
<keyword evidence="6 7" id="KW-0408">Iron</keyword>
<dbReference type="OrthoDB" id="9812472at2"/>
<dbReference type="NCBIfam" id="NF003974">
    <property type="entry name" value="PRK05467.1-3"/>
    <property type="match status" value="1"/>
</dbReference>
<evidence type="ECO:0000256" key="6">
    <source>
        <dbReference type="ARBA" id="ARBA00023004"/>
    </source>
</evidence>
<feature type="binding site" evidence="7">
    <location>
        <position position="98"/>
    </location>
    <ligand>
        <name>Fe cation</name>
        <dbReference type="ChEBI" id="CHEBI:24875"/>
    </ligand>
</feature>
<dbReference type="Pfam" id="PF18331">
    <property type="entry name" value="PKHD_C"/>
    <property type="match status" value="1"/>
</dbReference>
<dbReference type="HAMAP" id="MF_00657">
    <property type="entry name" value="Hydroxyl_YbiX"/>
    <property type="match status" value="1"/>
</dbReference>
<accession>A0A261VDG1</accession>
<evidence type="ECO:0000256" key="1">
    <source>
        <dbReference type="ARBA" id="ARBA00001961"/>
    </source>
</evidence>
<dbReference type="InterPro" id="IPR044862">
    <property type="entry name" value="Pro_4_hyd_alph_FE2OG_OXY"/>
</dbReference>
<comment type="caution">
    <text evidence="9">The sequence shown here is derived from an EMBL/GenBank/DDBJ whole genome shotgun (WGS) entry which is preliminary data.</text>
</comment>
<feature type="domain" description="Fe2OG dioxygenase" evidence="8">
    <location>
        <begin position="78"/>
        <end position="177"/>
    </location>
</feature>
<organism evidence="9 10">
    <name type="scientific">Bordetella genomosp. 12</name>
    <dbReference type="NCBI Taxonomy" id="463035"/>
    <lineage>
        <taxon>Bacteria</taxon>
        <taxon>Pseudomonadati</taxon>
        <taxon>Pseudomonadota</taxon>
        <taxon>Betaproteobacteria</taxon>
        <taxon>Burkholderiales</taxon>
        <taxon>Alcaligenaceae</taxon>
        <taxon>Bordetella</taxon>
    </lineage>
</organism>
<dbReference type="InterPro" id="IPR006620">
    <property type="entry name" value="Pro_4_hyd_alph"/>
</dbReference>
<dbReference type="GO" id="GO:0031418">
    <property type="term" value="F:L-ascorbic acid binding"/>
    <property type="evidence" value="ECO:0007669"/>
    <property type="project" value="UniProtKB-KW"/>
</dbReference>
<feature type="binding site" evidence="7">
    <location>
        <position position="158"/>
    </location>
    <ligand>
        <name>Fe cation</name>
        <dbReference type="ChEBI" id="CHEBI:24875"/>
    </ligand>
</feature>
<dbReference type="PROSITE" id="PS51471">
    <property type="entry name" value="FE2OG_OXY"/>
    <property type="match status" value="1"/>
</dbReference>
<dbReference type="Gene3D" id="4.10.860.20">
    <property type="entry name" value="Rabenosyn, Rab binding domain"/>
    <property type="match status" value="1"/>
</dbReference>
<comment type="cofactor">
    <cofactor evidence="1 7">
        <name>L-ascorbate</name>
        <dbReference type="ChEBI" id="CHEBI:38290"/>
    </cofactor>
</comment>
<name>A0A261VDG1_9BORD</name>
<dbReference type="PANTHER" id="PTHR41536">
    <property type="entry name" value="PKHD-TYPE HYDROXYLASE YBIX"/>
    <property type="match status" value="1"/>
</dbReference>
<evidence type="ECO:0000313" key="9">
    <source>
        <dbReference type="EMBL" id="OZI71877.1"/>
    </source>
</evidence>
<feature type="binding site" evidence="7">
    <location>
        <position position="96"/>
    </location>
    <ligand>
        <name>Fe cation</name>
        <dbReference type="ChEBI" id="CHEBI:24875"/>
    </ligand>
</feature>
<dbReference type="SUPFAM" id="SSF51197">
    <property type="entry name" value="Clavaminate synthase-like"/>
    <property type="match status" value="1"/>
</dbReference>
<dbReference type="SMART" id="SM00702">
    <property type="entry name" value="P4Hc"/>
    <property type="match status" value="1"/>
</dbReference>
<evidence type="ECO:0000259" key="8">
    <source>
        <dbReference type="PROSITE" id="PS51471"/>
    </source>
</evidence>
<protein>
    <submittedName>
        <fullName evidence="9">Fe2+-dependent dioxygenase</fullName>
    </submittedName>
</protein>
<dbReference type="RefSeq" id="WP_094815831.1">
    <property type="nucleotide sequence ID" value="NZ_NEVU01000003.1"/>
</dbReference>
<evidence type="ECO:0000256" key="3">
    <source>
        <dbReference type="ARBA" id="ARBA00022896"/>
    </source>
</evidence>
<evidence type="ECO:0000256" key="2">
    <source>
        <dbReference type="ARBA" id="ARBA00022723"/>
    </source>
</evidence>
<dbReference type="EMBL" id="NEVU01000003">
    <property type="protein sequence ID" value="OZI71877.1"/>
    <property type="molecule type" value="Genomic_DNA"/>
</dbReference>
<feature type="binding site" evidence="7">
    <location>
        <position position="168"/>
    </location>
    <ligand>
        <name>2-oxoglutarate</name>
        <dbReference type="ChEBI" id="CHEBI:16810"/>
    </ligand>
</feature>
<dbReference type="GO" id="GO:0006974">
    <property type="term" value="P:DNA damage response"/>
    <property type="evidence" value="ECO:0007669"/>
    <property type="project" value="TreeGrafter"/>
</dbReference>
<dbReference type="Gene3D" id="2.60.120.620">
    <property type="entry name" value="q2cbj1_9rhob like domain"/>
    <property type="match status" value="1"/>
</dbReference>
<dbReference type="AlphaFoldDB" id="A0A261VDG1"/>
<dbReference type="Proteomes" id="UP000216429">
    <property type="component" value="Unassembled WGS sequence"/>
</dbReference>
<dbReference type="InterPro" id="IPR005123">
    <property type="entry name" value="Oxoglu/Fe-dep_dioxygenase_dom"/>
</dbReference>
<dbReference type="InterPro" id="IPR023550">
    <property type="entry name" value="PKHD_hydroxylase"/>
</dbReference>
<dbReference type="GO" id="GO:0016706">
    <property type="term" value="F:2-oxoglutarate-dependent dioxygenase activity"/>
    <property type="evidence" value="ECO:0007669"/>
    <property type="project" value="UniProtKB-UniRule"/>
</dbReference>
<keyword evidence="3 7" id="KW-0847">Vitamin C</keyword>
<evidence type="ECO:0000313" key="10">
    <source>
        <dbReference type="Proteomes" id="UP000216429"/>
    </source>
</evidence>
<evidence type="ECO:0000256" key="5">
    <source>
        <dbReference type="ARBA" id="ARBA00023002"/>
    </source>
</evidence>
<proteinExistence type="inferred from homology"/>
<dbReference type="Pfam" id="PF13640">
    <property type="entry name" value="2OG-FeII_Oxy_3"/>
    <property type="match status" value="1"/>
</dbReference>
<dbReference type="PANTHER" id="PTHR41536:SF1">
    <property type="entry name" value="PKHD-TYPE HYDROXYLASE YBIX"/>
    <property type="match status" value="1"/>
</dbReference>
<reference evidence="10" key="1">
    <citation type="submission" date="2017-05" db="EMBL/GenBank/DDBJ databases">
        <title>Complete and WGS of Bordetella genogroups.</title>
        <authorList>
            <person name="Spilker T."/>
            <person name="Lipuma J."/>
        </authorList>
    </citation>
    <scope>NUCLEOTIDE SEQUENCE [LARGE SCALE GENOMIC DNA]</scope>
    <source>
        <strain evidence="10">AU6712</strain>
    </source>
</reference>
<keyword evidence="5 7" id="KW-0560">Oxidoreductase</keyword>
<sequence>MIVQIPQLLDRQQIEYCRRVLEASAWVDGKASAGEQARDVKHNLQIAMNAPEFQELGEFVLRALGKNPLFNSLAIPLRVRSPMFNRYDVGMTYGAHVDGAIHSVPGAPRMRADLSATLFLSDPDEYDGGELVMHHEHRTEAFKLNAGDLLVYPTQCIHSVSPVTRGSRWAGFFWTQSIVKSHEQRNILHELDMAIMQIRSLLPDQHPAVLKLTNTYHNILRSAAEL</sequence>